<feature type="region of interest" description="Disordered" evidence="1">
    <location>
        <begin position="1"/>
        <end position="24"/>
    </location>
</feature>
<reference evidence="3" key="1">
    <citation type="submission" date="2020-01" db="EMBL/GenBank/DDBJ databases">
        <title>Genome sequence of Kobresia littledalei, the first chromosome-level genome in the family Cyperaceae.</title>
        <authorList>
            <person name="Qu G."/>
        </authorList>
    </citation>
    <scope>NUCLEOTIDE SEQUENCE</scope>
    <source>
        <strain evidence="3">C.B.Clarke</strain>
        <tissue evidence="3">Leaf</tissue>
    </source>
</reference>
<dbReference type="EMBL" id="SWLB01000014">
    <property type="protein sequence ID" value="KAF3329441.1"/>
    <property type="molecule type" value="Genomic_DNA"/>
</dbReference>
<evidence type="ECO:0000313" key="3">
    <source>
        <dbReference type="EMBL" id="KAF3329441.1"/>
    </source>
</evidence>
<keyword evidence="2" id="KW-1133">Transmembrane helix</keyword>
<feature type="transmembrane region" description="Helical" evidence="2">
    <location>
        <begin position="47"/>
        <end position="68"/>
    </location>
</feature>
<gene>
    <name evidence="3" type="ORF">FCM35_KLT04772</name>
</gene>
<evidence type="ECO:0000256" key="2">
    <source>
        <dbReference type="SAM" id="Phobius"/>
    </source>
</evidence>
<keyword evidence="4" id="KW-1185">Reference proteome</keyword>
<evidence type="ECO:0000256" key="1">
    <source>
        <dbReference type="SAM" id="MobiDB-lite"/>
    </source>
</evidence>
<keyword evidence="2" id="KW-0812">Transmembrane</keyword>
<accession>A0A833V981</accession>
<proteinExistence type="predicted"/>
<keyword evidence="2" id="KW-0472">Membrane</keyword>
<dbReference type="AlphaFoldDB" id="A0A833V981"/>
<name>A0A833V981_9POAL</name>
<sequence>MRQRPNYPEDNHSPKPTTPIYTPTESHNSCQINYIISLMKYPQTLPAIAIAVVSVILTLINDVTVAFAENHHTDISPPPSSYINTPPPPPLKLLPSPMNPYPPVVKVVGRVYCYRCYNQQEPAKSHDKKGLEGT</sequence>
<protein>
    <submittedName>
        <fullName evidence="3">Uncharacterized protein</fullName>
    </submittedName>
</protein>
<dbReference type="OrthoDB" id="1939198at2759"/>
<dbReference type="Proteomes" id="UP000623129">
    <property type="component" value="Unassembled WGS sequence"/>
</dbReference>
<organism evidence="3 4">
    <name type="scientific">Carex littledalei</name>
    <dbReference type="NCBI Taxonomy" id="544730"/>
    <lineage>
        <taxon>Eukaryota</taxon>
        <taxon>Viridiplantae</taxon>
        <taxon>Streptophyta</taxon>
        <taxon>Embryophyta</taxon>
        <taxon>Tracheophyta</taxon>
        <taxon>Spermatophyta</taxon>
        <taxon>Magnoliopsida</taxon>
        <taxon>Liliopsida</taxon>
        <taxon>Poales</taxon>
        <taxon>Cyperaceae</taxon>
        <taxon>Cyperoideae</taxon>
        <taxon>Cariceae</taxon>
        <taxon>Carex</taxon>
        <taxon>Carex subgen. Euthyceras</taxon>
    </lineage>
</organism>
<comment type="caution">
    <text evidence="3">The sequence shown here is derived from an EMBL/GenBank/DDBJ whole genome shotgun (WGS) entry which is preliminary data.</text>
</comment>
<evidence type="ECO:0000313" key="4">
    <source>
        <dbReference type="Proteomes" id="UP000623129"/>
    </source>
</evidence>